<dbReference type="Proteomes" id="UP000292855">
    <property type="component" value="Unassembled WGS sequence"/>
</dbReference>
<dbReference type="InterPro" id="IPR056600">
    <property type="entry name" value="GBD_T9SS_assoc"/>
</dbReference>
<feature type="signal peptide" evidence="1">
    <location>
        <begin position="1"/>
        <end position="22"/>
    </location>
</feature>
<comment type="caution">
    <text evidence="3">The sequence shown here is derived from an EMBL/GenBank/DDBJ whole genome shotgun (WGS) entry which is preliminary data.</text>
</comment>
<evidence type="ECO:0000313" key="3">
    <source>
        <dbReference type="EMBL" id="RZF60082.1"/>
    </source>
</evidence>
<name>A0A4Q6XRG7_9SPHI</name>
<accession>A0A4Q6XRG7</accession>
<dbReference type="EMBL" id="SGIT01000002">
    <property type="protein sequence ID" value="RZF60082.1"/>
    <property type="molecule type" value="Genomic_DNA"/>
</dbReference>
<feature type="domain" description="T9SS-like galactose binding" evidence="2">
    <location>
        <begin position="161"/>
        <end position="283"/>
    </location>
</feature>
<reference evidence="3 4" key="1">
    <citation type="submission" date="2019-02" db="EMBL/GenBank/DDBJ databases">
        <authorList>
            <person name="Li Y."/>
        </authorList>
    </citation>
    <scope>NUCLEOTIDE SEQUENCE [LARGE SCALE GENOMIC DNA]</scope>
    <source>
        <strain evidence="3 4">30C10-4-7</strain>
    </source>
</reference>
<feature type="chain" id="PRO_5020750355" description="T9SS-like galactose binding domain-containing protein" evidence="1">
    <location>
        <begin position="23"/>
        <end position="389"/>
    </location>
</feature>
<evidence type="ECO:0000313" key="4">
    <source>
        <dbReference type="Proteomes" id="UP000292855"/>
    </source>
</evidence>
<dbReference type="RefSeq" id="WP_130142000.1">
    <property type="nucleotide sequence ID" value="NZ_SGIT01000002.1"/>
</dbReference>
<organism evidence="3 4">
    <name type="scientific">Sphingobacterium corticibacterium</name>
    <dbReference type="NCBI Taxonomy" id="2484746"/>
    <lineage>
        <taxon>Bacteria</taxon>
        <taxon>Pseudomonadati</taxon>
        <taxon>Bacteroidota</taxon>
        <taxon>Sphingobacteriia</taxon>
        <taxon>Sphingobacteriales</taxon>
        <taxon>Sphingobacteriaceae</taxon>
        <taxon>Sphingobacterium</taxon>
    </lineage>
</organism>
<gene>
    <name evidence="3" type="ORF">EWE74_13255</name>
</gene>
<evidence type="ECO:0000259" key="2">
    <source>
        <dbReference type="Pfam" id="PF23759"/>
    </source>
</evidence>
<dbReference type="AlphaFoldDB" id="A0A4Q6XRG7"/>
<evidence type="ECO:0000256" key="1">
    <source>
        <dbReference type="SAM" id="SignalP"/>
    </source>
</evidence>
<dbReference type="Pfam" id="PF23759">
    <property type="entry name" value="GBD_T9SS_assoc"/>
    <property type="match status" value="1"/>
</dbReference>
<proteinExistence type="predicted"/>
<keyword evidence="4" id="KW-1185">Reference proteome</keyword>
<dbReference type="OrthoDB" id="1110382at2"/>
<sequence>MKILLRVVSIMIMSIITLTSNAQNSNTIINKVDFSIPLNKLKDGKLMLDINADTEAIGNSFAIVERWSDKVDVPLTAEFLLVLQTAGGEIALTPTTAISNNDFVPSWAIVSKDIYFILTFNSSTGKTGTIKLKYREKLGGEWQSYKYSASSYETVLVGVANDEYTTAITLNAGPTKIAGTTRDATQSSQSAPSCTNYGLTADVWYKFTASSTTHTINLTNVKMYGVEYGTRSAKTVVYNSSLNLMHCSSNEMTTVSNLIVGNTYYVRLWVDDNNSARTMDFDISLASNGPNVITGLSRNGYTFTVNYQHDSSVPPSDVTFDWSVVPGEVEPATDYSVLDGEGPHQIIIVGGPYAGDTTVRLKVRMKRVSTGELLTDWYAYSSLIWFDNW</sequence>
<keyword evidence="1" id="KW-0732">Signal</keyword>
<protein>
    <recommendedName>
        <fullName evidence="2">T9SS-like galactose binding domain-containing protein</fullName>
    </recommendedName>
</protein>